<feature type="transmembrane region" description="Helical" evidence="6">
    <location>
        <begin position="12"/>
        <end position="34"/>
    </location>
</feature>
<dbReference type="InterPro" id="IPR050360">
    <property type="entry name" value="MFS_Sugar_Transporters"/>
</dbReference>
<dbReference type="STRING" id="602072.A0A1R3S1F5"/>
<dbReference type="VEuPathDB" id="FungiDB:ASPCADRAFT_125603"/>
<comment type="subcellular location">
    <subcellularLocation>
        <location evidence="1">Membrane</location>
        <topology evidence="1">Multi-pass membrane protein</topology>
    </subcellularLocation>
</comment>
<feature type="transmembrane region" description="Helical" evidence="6">
    <location>
        <begin position="336"/>
        <end position="360"/>
    </location>
</feature>
<feature type="transmembrane region" description="Helical" evidence="6">
    <location>
        <begin position="123"/>
        <end position="146"/>
    </location>
</feature>
<dbReference type="PROSITE" id="PS50850">
    <property type="entry name" value="MFS"/>
    <property type="match status" value="1"/>
</dbReference>
<dbReference type="Proteomes" id="UP000188318">
    <property type="component" value="Unassembled WGS sequence"/>
</dbReference>
<keyword evidence="3 6" id="KW-0812">Transmembrane</keyword>
<feature type="transmembrane region" description="Helical" evidence="6">
    <location>
        <begin position="70"/>
        <end position="91"/>
    </location>
</feature>
<name>A0A1R3S1F5_ASPC5</name>
<proteinExistence type="inferred from homology"/>
<evidence type="ECO:0000313" key="9">
    <source>
        <dbReference type="Proteomes" id="UP000188318"/>
    </source>
</evidence>
<comment type="similarity">
    <text evidence="2">Belongs to the major facilitator superfamily. Sugar transporter (TC 2.A.1.1) family.</text>
</comment>
<feature type="transmembrane region" description="Helical" evidence="6">
    <location>
        <begin position="98"/>
        <end position="117"/>
    </location>
</feature>
<keyword evidence="5 6" id="KW-0472">Membrane</keyword>
<feature type="transmembrane region" description="Helical" evidence="6">
    <location>
        <begin position="372"/>
        <end position="393"/>
    </location>
</feature>
<dbReference type="EMBL" id="KV907493">
    <property type="protein sequence ID" value="OOG00585.1"/>
    <property type="molecule type" value="Genomic_DNA"/>
</dbReference>
<accession>A0A1R3S1F5</accession>
<dbReference type="Pfam" id="PF00083">
    <property type="entry name" value="Sugar_tr"/>
    <property type="match status" value="1"/>
</dbReference>
<organism evidence="8 9">
    <name type="scientific">Aspergillus carbonarius (strain ITEM 5010)</name>
    <dbReference type="NCBI Taxonomy" id="602072"/>
    <lineage>
        <taxon>Eukaryota</taxon>
        <taxon>Fungi</taxon>
        <taxon>Dikarya</taxon>
        <taxon>Ascomycota</taxon>
        <taxon>Pezizomycotina</taxon>
        <taxon>Eurotiomycetes</taxon>
        <taxon>Eurotiomycetidae</taxon>
        <taxon>Eurotiales</taxon>
        <taxon>Aspergillaceae</taxon>
        <taxon>Aspergillus</taxon>
        <taxon>Aspergillus subgen. Circumdati</taxon>
    </lineage>
</organism>
<evidence type="ECO:0000256" key="4">
    <source>
        <dbReference type="ARBA" id="ARBA00022989"/>
    </source>
</evidence>
<dbReference type="PANTHER" id="PTHR48022">
    <property type="entry name" value="PLASTIDIC GLUCOSE TRANSPORTER 4"/>
    <property type="match status" value="1"/>
</dbReference>
<evidence type="ECO:0000256" key="5">
    <source>
        <dbReference type="ARBA" id="ARBA00023136"/>
    </source>
</evidence>
<feature type="domain" description="Major facilitator superfamily (MFS) profile" evidence="7">
    <location>
        <begin position="21"/>
        <end position="460"/>
    </location>
</feature>
<dbReference type="GO" id="GO:0016020">
    <property type="term" value="C:membrane"/>
    <property type="evidence" value="ECO:0007669"/>
    <property type="project" value="UniProtKB-SubCell"/>
</dbReference>
<dbReference type="InterPro" id="IPR005828">
    <property type="entry name" value="MFS_sugar_transport-like"/>
</dbReference>
<evidence type="ECO:0000259" key="7">
    <source>
        <dbReference type="PROSITE" id="PS50850"/>
    </source>
</evidence>
<dbReference type="AlphaFoldDB" id="A0A1R3S1F5"/>
<keyword evidence="9" id="KW-1185">Reference proteome</keyword>
<evidence type="ECO:0000256" key="1">
    <source>
        <dbReference type="ARBA" id="ARBA00004141"/>
    </source>
</evidence>
<dbReference type="Gene3D" id="1.20.1250.20">
    <property type="entry name" value="MFS general substrate transporter like domains"/>
    <property type="match status" value="1"/>
</dbReference>
<dbReference type="OrthoDB" id="6612291at2759"/>
<gene>
    <name evidence="8" type="ORF">ASPCADRAFT_125603</name>
</gene>
<sequence>MAGLKSLHSLRYAFTWNMLIAYIIIAISVFSYGFDDAVFSTIQTMDSFEKQFGTYDRSTGGYGFSTQHLAFLNSLGLPAKAVGTFLGWAIGEYYGRRACFIGMQLICIAGISTSYTATTFGQILAGRMIVQCFIGWEDWLVPMFLAEISPAMVRGATVVVYVFAHIFGSFICAIITYETAKLDGNSAWKIPIGVMWTFPCFILLFSWVVPESPRWLIRKNKAQEAAKQLAYLNKGRNVDVDSEVALLQASIEADAQTKGSWAELLQGTNRRRTMIAVMTAAFNQLTGQSFVSQYGSLFVKSLQVMNPFVFTLLSRGISTMGPLVTFSLVDTTGRRPIYLIGGTMTTGLLLTCGGLGTGTINDGKKRGVCGVLMMYGLFYIMSFGSIAVITGAETPHLRLRDKTSVVAWLIRIVCDFAVSYSLPYLLKAPYADLQSKVGFIYGALAALGVVCGYFFLPELTGRSLEELEEMWQRRIPARKFSDWRSEVDGTIGSKAKQLEGQGEKHLERGKEETTDVYVQQV</sequence>
<evidence type="ECO:0000256" key="3">
    <source>
        <dbReference type="ARBA" id="ARBA00022692"/>
    </source>
</evidence>
<dbReference type="PANTHER" id="PTHR48022:SF77">
    <property type="entry name" value="MAJOR FACILITATOR SUPERFAMILY (MFS) PROFILE DOMAIN-CONTAINING PROTEIN"/>
    <property type="match status" value="1"/>
</dbReference>
<reference evidence="9" key="1">
    <citation type="journal article" date="2017" name="Genome Biol.">
        <title>Comparative genomics reveals high biological diversity and specific adaptations in the industrially and medically important fungal genus Aspergillus.</title>
        <authorList>
            <person name="de Vries R.P."/>
            <person name="Riley R."/>
            <person name="Wiebenga A."/>
            <person name="Aguilar-Osorio G."/>
            <person name="Amillis S."/>
            <person name="Uchima C.A."/>
            <person name="Anderluh G."/>
            <person name="Asadollahi M."/>
            <person name="Askin M."/>
            <person name="Barry K."/>
            <person name="Battaglia E."/>
            <person name="Bayram O."/>
            <person name="Benocci T."/>
            <person name="Braus-Stromeyer S.A."/>
            <person name="Caldana C."/>
            <person name="Canovas D."/>
            <person name="Cerqueira G.C."/>
            <person name="Chen F."/>
            <person name="Chen W."/>
            <person name="Choi C."/>
            <person name="Clum A."/>
            <person name="Dos Santos R.A."/>
            <person name="Damasio A.R."/>
            <person name="Diallinas G."/>
            <person name="Emri T."/>
            <person name="Fekete E."/>
            <person name="Flipphi M."/>
            <person name="Freyberg S."/>
            <person name="Gallo A."/>
            <person name="Gournas C."/>
            <person name="Habgood R."/>
            <person name="Hainaut M."/>
            <person name="Harispe M.L."/>
            <person name="Henrissat B."/>
            <person name="Hilden K.S."/>
            <person name="Hope R."/>
            <person name="Hossain A."/>
            <person name="Karabika E."/>
            <person name="Karaffa L."/>
            <person name="Karanyi Z."/>
            <person name="Krasevec N."/>
            <person name="Kuo A."/>
            <person name="Kusch H."/>
            <person name="LaButti K."/>
            <person name="Lagendijk E.L."/>
            <person name="Lapidus A."/>
            <person name="Levasseur A."/>
            <person name="Lindquist E."/>
            <person name="Lipzen A."/>
            <person name="Logrieco A.F."/>
            <person name="MacCabe A."/>
            <person name="Maekelae M.R."/>
            <person name="Malavazi I."/>
            <person name="Melin P."/>
            <person name="Meyer V."/>
            <person name="Mielnichuk N."/>
            <person name="Miskei M."/>
            <person name="Molnar A.P."/>
            <person name="Mule G."/>
            <person name="Ngan C.Y."/>
            <person name="Orejas M."/>
            <person name="Orosz E."/>
            <person name="Ouedraogo J.P."/>
            <person name="Overkamp K.M."/>
            <person name="Park H.-S."/>
            <person name="Perrone G."/>
            <person name="Piumi F."/>
            <person name="Punt P.J."/>
            <person name="Ram A.F."/>
            <person name="Ramon A."/>
            <person name="Rauscher S."/>
            <person name="Record E."/>
            <person name="Riano-Pachon D.M."/>
            <person name="Robert V."/>
            <person name="Roehrig J."/>
            <person name="Ruller R."/>
            <person name="Salamov A."/>
            <person name="Salih N.S."/>
            <person name="Samson R.A."/>
            <person name="Sandor E."/>
            <person name="Sanguinetti M."/>
            <person name="Schuetze T."/>
            <person name="Sepcic K."/>
            <person name="Shelest E."/>
            <person name="Sherlock G."/>
            <person name="Sophianopoulou V."/>
            <person name="Squina F.M."/>
            <person name="Sun H."/>
            <person name="Susca A."/>
            <person name="Todd R.B."/>
            <person name="Tsang A."/>
            <person name="Unkles S.E."/>
            <person name="van de Wiele N."/>
            <person name="van Rossen-Uffink D."/>
            <person name="Oliveira J.V."/>
            <person name="Vesth T.C."/>
            <person name="Visser J."/>
            <person name="Yu J.-H."/>
            <person name="Zhou M."/>
            <person name="Andersen M.R."/>
            <person name="Archer D.B."/>
            <person name="Baker S.E."/>
            <person name="Benoit I."/>
            <person name="Brakhage A.A."/>
            <person name="Braus G.H."/>
            <person name="Fischer R."/>
            <person name="Frisvad J.C."/>
            <person name="Goldman G.H."/>
            <person name="Houbraken J."/>
            <person name="Oakley B."/>
            <person name="Pocsi I."/>
            <person name="Scazzocchio C."/>
            <person name="Seiboth B."/>
            <person name="vanKuyk P.A."/>
            <person name="Wortman J."/>
            <person name="Dyer P.S."/>
            <person name="Grigoriev I.V."/>
        </authorList>
    </citation>
    <scope>NUCLEOTIDE SEQUENCE [LARGE SCALE GENOMIC DNA]</scope>
    <source>
        <strain evidence="9">ITEM 5010</strain>
    </source>
</reference>
<evidence type="ECO:0000313" key="8">
    <source>
        <dbReference type="EMBL" id="OOG00585.1"/>
    </source>
</evidence>
<dbReference type="InterPro" id="IPR020846">
    <property type="entry name" value="MFS_dom"/>
</dbReference>
<keyword evidence="4 6" id="KW-1133">Transmembrane helix</keyword>
<dbReference type="GO" id="GO:0005351">
    <property type="term" value="F:carbohydrate:proton symporter activity"/>
    <property type="evidence" value="ECO:0007669"/>
    <property type="project" value="TreeGrafter"/>
</dbReference>
<dbReference type="OMA" id="HITLRDK"/>
<protein>
    <recommendedName>
        <fullName evidence="7">Major facilitator superfamily (MFS) profile domain-containing protein</fullName>
    </recommendedName>
</protein>
<evidence type="ECO:0000256" key="2">
    <source>
        <dbReference type="ARBA" id="ARBA00010992"/>
    </source>
</evidence>
<feature type="transmembrane region" description="Helical" evidence="6">
    <location>
        <begin position="438"/>
        <end position="456"/>
    </location>
</feature>
<dbReference type="InterPro" id="IPR036259">
    <property type="entry name" value="MFS_trans_sf"/>
</dbReference>
<feature type="transmembrane region" description="Helical" evidence="6">
    <location>
        <begin position="189"/>
        <end position="209"/>
    </location>
</feature>
<evidence type="ECO:0000256" key="6">
    <source>
        <dbReference type="SAM" id="Phobius"/>
    </source>
</evidence>
<feature type="transmembrane region" description="Helical" evidence="6">
    <location>
        <begin position="405"/>
        <end position="426"/>
    </location>
</feature>
<feature type="transmembrane region" description="Helical" evidence="6">
    <location>
        <begin position="158"/>
        <end position="177"/>
    </location>
</feature>
<dbReference type="SUPFAM" id="SSF103473">
    <property type="entry name" value="MFS general substrate transporter"/>
    <property type="match status" value="1"/>
</dbReference>